<comment type="similarity">
    <text evidence="1">Belongs to the SEC6 family.</text>
</comment>
<feature type="region of interest" description="Disordered" evidence="3">
    <location>
        <begin position="226"/>
        <end position="250"/>
    </location>
</feature>
<dbReference type="FunFam" id="1.10.357.70:FF:000003">
    <property type="entry name" value="exocyst complex component 3-like protein 2"/>
    <property type="match status" value="1"/>
</dbReference>
<dbReference type="Proteomes" id="UP000472276">
    <property type="component" value="Unassembled WGS sequence"/>
</dbReference>
<evidence type="ECO:0008006" key="6">
    <source>
        <dbReference type="Google" id="ProtNLM"/>
    </source>
</evidence>
<accession>A0A668RS55</accession>
<feature type="compositionally biased region" description="Basic and acidic residues" evidence="3">
    <location>
        <begin position="890"/>
        <end position="902"/>
    </location>
</feature>
<feature type="region of interest" description="Disordered" evidence="3">
    <location>
        <begin position="142"/>
        <end position="172"/>
    </location>
</feature>
<keyword evidence="5" id="KW-1185">Reference proteome</keyword>
<protein>
    <recommendedName>
        <fullName evidence="6">Exocyst complex component 3-like 2a</fullName>
    </recommendedName>
</protein>
<feature type="coiled-coil region" evidence="2">
    <location>
        <begin position="270"/>
        <end position="313"/>
    </location>
</feature>
<dbReference type="PANTHER" id="PTHR21292">
    <property type="entry name" value="EXOCYST COMPLEX COMPONENT SEC6-RELATED"/>
    <property type="match status" value="1"/>
</dbReference>
<dbReference type="InterPro" id="IPR010326">
    <property type="entry name" value="EXOC3/Sec6"/>
</dbReference>
<dbReference type="GO" id="GO:0000149">
    <property type="term" value="F:SNARE binding"/>
    <property type="evidence" value="ECO:0007669"/>
    <property type="project" value="TreeGrafter"/>
</dbReference>
<proteinExistence type="inferred from homology"/>
<evidence type="ECO:0000313" key="4">
    <source>
        <dbReference type="Ensembl" id="ENSOABP00000007083.2"/>
    </source>
</evidence>
<evidence type="ECO:0000256" key="3">
    <source>
        <dbReference type="SAM" id="MobiDB-lite"/>
    </source>
</evidence>
<feature type="compositionally biased region" description="Polar residues" evidence="3">
    <location>
        <begin position="146"/>
        <end position="161"/>
    </location>
</feature>
<dbReference type="Pfam" id="PF06046">
    <property type="entry name" value="Sec6"/>
    <property type="match status" value="1"/>
</dbReference>
<evidence type="ECO:0000256" key="2">
    <source>
        <dbReference type="SAM" id="Coils"/>
    </source>
</evidence>
<sequence length="902" mass="103399">MPILKKLPGRSKSCHEFPRVNGELILPRLDLDIRDLNELKDLKELNELKDLNKNLNPFEDVDLDDDDDRNRGDTGLIMGEVRGNLQLKSSCDGEEEENEVNAGKHGAGNPKVKPLRGTLERICGVSPLKTLGKLGKGLRISGRSVWGNNTPHYSPGDSNTLPAEKEKRKGLRRSSEGIMTLLRFTGRRKEERRESLPCGDLSVGNEVETSRRSSFLRMVSLGKLKRESMSDKASQETEEEMEEEAEDPVVKTREPLSVLEILQLVNHRDLLLADTHIQELEREYESLSSNATLDSSRRKAKDVELLYEALQKEMWDVVRESLRQPSAGPNLGLVVLVIQQEEHADAAWALREETKPEREVPRIQPSQRPRRLKMKWRQAVAEAADWSLPHQVDTQAGQLASYLERLKCRMVDDLDAARRNAISIYPEEFAAFQVYVESYHRAVATRLRTITSGPLQITDVYSLLDWFYNIYNRDVLGTIGTATPINYSTLDGILPQETVDRLEQDCISVVRDKVTTELIHVLDEEERRWAQTLHIEEYQSHLACSVIQRVKVDLDRSTSVNQFLGARVARCSLVGLADFIYSFQRKVEMFHDSQAEFGDRGDGYVSRTIALVNCCPPLRSFVDRCRQCDPQGSEESAQKANSSLDRIINQSVRVLTDRLFDHIRPFFDKLMKRKWLNNTEAFESIEASIKQHFKKFRRMDSPPYQTLVGEVHRRVLVEYVRAIMRGRLMCTSSKMRKRMAFRLQDEAKQLKGLFKDLESSSSWLDSIICHLADIILLEDTPSIQMEVAVLVKEFPDIRKKHVSTLLNVRGMMRQAERQEILNVVKDFECSSALMCRDHALFSDIPITSEVHCISLGFLRLAMTVSNWFSEHRPRRRGRVSIRNATPQPAENKEEANKLHRED</sequence>
<gene>
    <name evidence="4" type="primary">exoc3l2a</name>
</gene>
<dbReference type="Ensembl" id="ENSOABT00000007332.2">
    <property type="protein sequence ID" value="ENSOABP00000007083.2"/>
    <property type="gene ID" value="ENSOABG00000003919.2"/>
</dbReference>
<dbReference type="InterPro" id="IPR042532">
    <property type="entry name" value="EXOC3/Sec6_C"/>
</dbReference>
<dbReference type="GO" id="GO:0000145">
    <property type="term" value="C:exocyst"/>
    <property type="evidence" value="ECO:0007669"/>
    <property type="project" value="InterPro"/>
</dbReference>
<feature type="compositionally biased region" description="Basic and acidic residues" evidence="3">
    <location>
        <begin position="226"/>
        <end position="235"/>
    </location>
</feature>
<evidence type="ECO:0000313" key="5">
    <source>
        <dbReference type="Proteomes" id="UP000472276"/>
    </source>
</evidence>
<name>A0A668RS55_OREAU</name>
<dbReference type="GO" id="GO:0006887">
    <property type="term" value="P:exocytosis"/>
    <property type="evidence" value="ECO:0007669"/>
    <property type="project" value="InterPro"/>
</dbReference>
<dbReference type="AlphaFoldDB" id="A0A668RS55"/>
<feature type="region of interest" description="Disordered" evidence="3">
    <location>
        <begin position="875"/>
        <end position="902"/>
    </location>
</feature>
<dbReference type="PANTHER" id="PTHR21292:SF18">
    <property type="entry name" value="TUMOR NECROSIS FACTOR ALPHA-INDUCED PROTEIN 2"/>
    <property type="match status" value="1"/>
</dbReference>
<keyword evidence="2" id="KW-0175">Coiled coil</keyword>
<reference evidence="4" key="1">
    <citation type="submission" date="2025-08" db="UniProtKB">
        <authorList>
            <consortium name="Ensembl"/>
        </authorList>
    </citation>
    <scope>IDENTIFICATION</scope>
</reference>
<evidence type="ECO:0000256" key="1">
    <source>
        <dbReference type="ARBA" id="ARBA00009447"/>
    </source>
</evidence>
<feature type="region of interest" description="Disordered" evidence="3">
    <location>
        <begin position="90"/>
        <end position="113"/>
    </location>
</feature>
<dbReference type="Gene3D" id="1.10.357.70">
    <property type="entry name" value="Exocyst complex component Sec6, C-terminal domain"/>
    <property type="match status" value="1"/>
</dbReference>
<reference evidence="4" key="2">
    <citation type="submission" date="2025-09" db="UniProtKB">
        <authorList>
            <consortium name="Ensembl"/>
        </authorList>
    </citation>
    <scope>IDENTIFICATION</scope>
</reference>
<dbReference type="GO" id="GO:0051601">
    <property type="term" value="P:exocyst localization"/>
    <property type="evidence" value="ECO:0007669"/>
    <property type="project" value="TreeGrafter"/>
</dbReference>
<feature type="compositionally biased region" description="Acidic residues" evidence="3">
    <location>
        <begin position="236"/>
        <end position="247"/>
    </location>
</feature>
<organism evidence="4 5">
    <name type="scientific">Oreochromis aureus</name>
    <name type="common">Israeli tilapia</name>
    <name type="synonym">Chromis aureus</name>
    <dbReference type="NCBI Taxonomy" id="47969"/>
    <lineage>
        <taxon>Eukaryota</taxon>
        <taxon>Metazoa</taxon>
        <taxon>Chordata</taxon>
        <taxon>Craniata</taxon>
        <taxon>Vertebrata</taxon>
        <taxon>Euteleostomi</taxon>
        <taxon>Actinopterygii</taxon>
        <taxon>Neopterygii</taxon>
        <taxon>Teleostei</taxon>
        <taxon>Neoteleostei</taxon>
        <taxon>Acanthomorphata</taxon>
        <taxon>Ovalentaria</taxon>
        <taxon>Cichlomorphae</taxon>
        <taxon>Cichliformes</taxon>
        <taxon>Cichlidae</taxon>
        <taxon>African cichlids</taxon>
        <taxon>Pseudocrenilabrinae</taxon>
        <taxon>Oreochromini</taxon>
        <taxon>Oreochromis</taxon>
    </lineage>
</organism>